<sequence length="168" mass="18592">MAVTLFIMRHGDAEPAQALKADAVRPLSTMGEHEVLASATWLNEYIQQRGGHGLDWLTVSPYIRAQQTATIVESEVAVNTRDICEDAVPESSPETFADWFFAMLQTHHMNAKHVMLVSHMPFISYLVATLDKQTPPLLFPTAAMAEIRIDVNAGRAEFVRMIAPSAAE</sequence>
<dbReference type="GO" id="GO:0005737">
    <property type="term" value="C:cytoplasm"/>
    <property type="evidence" value="ECO:0007669"/>
    <property type="project" value="InterPro"/>
</dbReference>
<accession>A0A0K6GWJ3</accession>
<dbReference type="EMBL" id="CYHB01000001">
    <property type="protein sequence ID" value="CUA83076.1"/>
    <property type="molecule type" value="Genomic_DNA"/>
</dbReference>
<proteinExistence type="predicted"/>
<dbReference type="SUPFAM" id="SSF53254">
    <property type="entry name" value="Phosphoglycerate mutase-like"/>
    <property type="match status" value="1"/>
</dbReference>
<gene>
    <name evidence="1" type="ORF">Ga0061064_0408</name>
</gene>
<name>A0A0K6GWJ3_9GAMM</name>
<reference evidence="2" key="1">
    <citation type="submission" date="2015-08" db="EMBL/GenBank/DDBJ databases">
        <authorList>
            <person name="Varghese N."/>
        </authorList>
    </citation>
    <scope>NUCLEOTIDE SEQUENCE [LARGE SCALE GENOMIC DNA]</scope>
    <source>
        <strain evidence="2">DSM 27808</strain>
    </source>
</reference>
<dbReference type="RefSeq" id="WP_055438111.1">
    <property type="nucleotide sequence ID" value="NZ_CYHB01000001.1"/>
</dbReference>
<dbReference type="Gene3D" id="3.40.50.1240">
    <property type="entry name" value="Phosphoglycerate mutase-like"/>
    <property type="match status" value="1"/>
</dbReference>
<keyword evidence="2" id="KW-1185">Reference proteome</keyword>
<dbReference type="SMART" id="SM00855">
    <property type="entry name" value="PGAM"/>
    <property type="match status" value="1"/>
</dbReference>
<dbReference type="CDD" id="cd07040">
    <property type="entry name" value="HP"/>
    <property type="match status" value="1"/>
</dbReference>
<dbReference type="InterPro" id="IPR029033">
    <property type="entry name" value="His_PPase_superfam"/>
</dbReference>
<dbReference type="InterPro" id="IPR004449">
    <property type="entry name" value="SixA"/>
</dbReference>
<dbReference type="GO" id="GO:0101006">
    <property type="term" value="F:protein histidine phosphatase activity"/>
    <property type="evidence" value="ECO:0007669"/>
    <property type="project" value="InterPro"/>
</dbReference>
<evidence type="ECO:0000313" key="2">
    <source>
        <dbReference type="Proteomes" id="UP000182598"/>
    </source>
</evidence>
<dbReference type="Proteomes" id="UP000182598">
    <property type="component" value="Unassembled WGS sequence"/>
</dbReference>
<organism evidence="1 2">
    <name type="scientific">Pseudidiomarina woesei</name>
    <dbReference type="NCBI Taxonomy" id="1381080"/>
    <lineage>
        <taxon>Bacteria</taxon>
        <taxon>Pseudomonadati</taxon>
        <taxon>Pseudomonadota</taxon>
        <taxon>Gammaproteobacteria</taxon>
        <taxon>Alteromonadales</taxon>
        <taxon>Idiomarinaceae</taxon>
        <taxon>Pseudidiomarina</taxon>
    </lineage>
</organism>
<dbReference type="NCBIfam" id="TIGR00249">
    <property type="entry name" value="sixA"/>
    <property type="match status" value="1"/>
</dbReference>
<evidence type="ECO:0000313" key="1">
    <source>
        <dbReference type="EMBL" id="CUA83076.1"/>
    </source>
</evidence>
<dbReference type="InterPro" id="IPR013078">
    <property type="entry name" value="His_Pase_superF_clade-1"/>
</dbReference>
<protein>
    <submittedName>
        <fullName evidence="1">Phosphohistidine phosphatase, SixA</fullName>
    </submittedName>
</protein>
<dbReference type="OrthoDB" id="92610at2"/>
<dbReference type="AlphaFoldDB" id="A0A0K6GWJ3"/>